<sequence length="225" mass="25175">MNPLLYDAHYWYIDSHAHGLVDLCMKIRTTLFFFIPYEANFYMISYILMFYGSFCYHALRTPEIFGRVVVAALLVQAFGTIGYLVAPALGPFLYEPGLNPMISGGQASMLEFYRSSVAHGPQWLASNGGANFTVGLAAMPSLHSASAFLFFLFAWRHGRVLLPLYGFILVYILVMAVASRWHYLIDIPVGMGVAWVSFTLAEWFDRATRTPSLSIEQGFAEPAIA</sequence>
<proteinExistence type="predicted"/>
<name>A0A177JQK6_SPHYA</name>
<evidence type="ECO:0000256" key="1">
    <source>
        <dbReference type="ARBA" id="ARBA00004141"/>
    </source>
</evidence>
<evidence type="ECO:0000313" key="7">
    <source>
        <dbReference type="EMBL" id="OAH43338.1"/>
    </source>
</evidence>
<evidence type="ECO:0000256" key="2">
    <source>
        <dbReference type="ARBA" id="ARBA00022692"/>
    </source>
</evidence>
<dbReference type="EMBL" id="LSTR01000035">
    <property type="protein sequence ID" value="OAH43338.1"/>
    <property type="molecule type" value="Genomic_DNA"/>
</dbReference>
<dbReference type="InterPro" id="IPR052185">
    <property type="entry name" value="IPC_Synthase-Related"/>
</dbReference>
<dbReference type="InterPro" id="IPR026841">
    <property type="entry name" value="Aur1/Ipt1"/>
</dbReference>
<evidence type="ECO:0000313" key="8">
    <source>
        <dbReference type="Proteomes" id="UP000077262"/>
    </source>
</evidence>
<keyword evidence="3 5" id="KW-1133">Transmembrane helix</keyword>
<dbReference type="Proteomes" id="UP000077262">
    <property type="component" value="Unassembled WGS sequence"/>
</dbReference>
<evidence type="ECO:0000256" key="5">
    <source>
        <dbReference type="SAM" id="Phobius"/>
    </source>
</evidence>
<reference evidence="7 8" key="1">
    <citation type="submission" date="2016-02" db="EMBL/GenBank/DDBJ databases">
        <authorList>
            <person name="Wen L."/>
            <person name="He K."/>
            <person name="Yang H."/>
        </authorList>
    </citation>
    <scope>NUCLEOTIDE SEQUENCE [LARGE SCALE GENOMIC DNA]</scope>
    <source>
        <strain evidence="7 8">CD09_2</strain>
    </source>
</reference>
<keyword evidence="4 5" id="KW-0472">Membrane</keyword>
<keyword evidence="2 5" id="KW-0812">Transmembrane</keyword>
<gene>
    <name evidence="7" type="ORF">AX777_10965</name>
</gene>
<dbReference type="PANTHER" id="PTHR31310">
    <property type="match status" value="1"/>
</dbReference>
<dbReference type="AlphaFoldDB" id="A0A177JQK6"/>
<feature type="transmembrane region" description="Helical" evidence="5">
    <location>
        <begin position="132"/>
        <end position="155"/>
    </location>
</feature>
<dbReference type="Gene3D" id="1.20.144.10">
    <property type="entry name" value="Phosphatidic acid phosphatase type 2/haloperoxidase"/>
    <property type="match status" value="1"/>
</dbReference>
<feature type="transmembrane region" description="Helical" evidence="5">
    <location>
        <begin position="162"/>
        <end position="181"/>
    </location>
</feature>
<comment type="caution">
    <text evidence="7">The sequence shown here is derived from an EMBL/GenBank/DDBJ whole genome shotgun (WGS) entry which is preliminary data.</text>
</comment>
<organism evidence="7 8">
    <name type="scientific">Sphingobium yanoikuyae</name>
    <name type="common">Sphingomonas yanoikuyae</name>
    <dbReference type="NCBI Taxonomy" id="13690"/>
    <lineage>
        <taxon>Bacteria</taxon>
        <taxon>Pseudomonadati</taxon>
        <taxon>Pseudomonadota</taxon>
        <taxon>Alphaproteobacteria</taxon>
        <taxon>Sphingomonadales</taxon>
        <taxon>Sphingomonadaceae</taxon>
        <taxon>Sphingobium</taxon>
    </lineage>
</organism>
<evidence type="ECO:0000256" key="3">
    <source>
        <dbReference type="ARBA" id="ARBA00022989"/>
    </source>
</evidence>
<feature type="transmembrane region" description="Helical" evidence="5">
    <location>
        <begin position="41"/>
        <end position="59"/>
    </location>
</feature>
<evidence type="ECO:0000256" key="4">
    <source>
        <dbReference type="ARBA" id="ARBA00023136"/>
    </source>
</evidence>
<accession>A0A177JQK6</accession>
<dbReference type="PANTHER" id="PTHR31310:SF7">
    <property type="entry name" value="PA-PHOSPHATASE RELATED-FAMILY PROTEIN DDB_G0268928"/>
    <property type="match status" value="1"/>
</dbReference>
<dbReference type="GO" id="GO:0016020">
    <property type="term" value="C:membrane"/>
    <property type="evidence" value="ECO:0007669"/>
    <property type="project" value="UniProtKB-SubCell"/>
</dbReference>
<protein>
    <recommendedName>
        <fullName evidence="6">Inositolphosphotransferase Aur1/Ipt1 domain-containing protein</fullName>
    </recommendedName>
</protein>
<feature type="domain" description="Inositolphosphotransferase Aur1/Ipt1" evidence="6">
    <location>
        <begin position="41"/>
        <end position="200"/>
    </location>
</feature>
<feature type="transmembrane region" description="Helical" evidence="5">
    <location>
        <begin position="71"/>
        <end position="94"/>
    </location>
</feature>
<dbReference type="Pfam" id="PF14378">
    <property type="entry name" value="PAP2_3"/>
    <property type="match status" value="1"/>
</dbReference>
<comment type="subcellular location">
    <subcellularLocation>
        <location evidence="1">Membrane</location>
        <topology evidence="1">Multi-pass membrane protein</topology>
    </subcellularLocation>
</comment>
<feature type="transmembrane region" description="Helical" evidence="5">
    <location>
        <begin position="187"/>
        <end position="204"/>
    </location>
</feature>
<evidence type="ECO:0000259" key="6">
    <source>
        <dbReference type="Pfam" id="PF14378"/>
    </source>
</evidence>